<accession>M5TUU5</accession>
<feature type="domain" description="Erythromycin biosynthesis protein CIII-like C-terminal" evidence="2">
    <location>
        <begin position="344"/>
        <end position="448"/>
    </location>
</feature>
<dbReference type="PANTHER" id="PTHR48050:SF13">
    <property type="entry name" value="STEROL 3-BETA-GLUCOSYLTRANSFERASE UGT80A2"/>
    <property type="match status" value="1"/>
</dbReference>
<reference evidence="3 4" key="1">
    <citation type="journal article" date="2013" name="Mar. Genomics">
        <title>Expression of sulfatases in Rhodopirellula baltica and the diversity of sulfatases in the genus Rhodopirellula.</title>
        <authorList>
            <person name="Wegner C.E."/>
            <person name="Richter-Heitmann T."/>
            <person name="Klindworth A."/>
            <person name="Klockow C."/>
            <person name="Richter M."/>
            <person name="Achstetter T."/>
            <person name="Glockner F.O."/>
            <person name="Harder J."/>
        </authorList>
    </citation>
    <scope>NUCLEOTIDE SEQUENCE [LARGE SCALE GENOMIC DNA]</scope>
    <source>
        <strain evidence="3 4">SM41</strain>
    </source>
</reference>
<evidence type="ECO:0000313" key="4">
    <source>
        <dbReference type="Proteomes" id="UP000011885"/>
    </source>
</evidence>
<sequence>MSAARGEPGVHRRAILSAPGSRGDVNPIVAIGRELTRMGFECHVSVAEPYAEIVENAGLIANVVIDRETFDRVVSQTHFWRPWTGARRVLTEVAEKFFQPHLSLLDRLFVPGSTAVVAHPLDFAARVFRDVTPECRLSSVHLAPAMMRCPESPPRLLPDRGWTRAVLPEGWPRLNRLTYYLADIAFLDPALAPAINEERKRRAGLTPVRRLLNEWWHSPDQILALYPRWYAPEIFQQYAQPRGDAAALQSVGFPLDDGESHGDADGESDVSPPETNTSIPVQPIARRPPAFTEPIPRDKPLLVTTGSAHHGDESFVTRVAEIAAASGVSVVWCCPSNPGGVTHPNIRCVGYIPLGQWLPHCRGIIHHGGIGTTSRAIHAGTPQLIRPMAFDQFDNAARVERLGFGVYLRHDRYLAGAIDELLAMADGQTVSPPAEPDTRVAAEVAAERAAKLIAGLLAPSRDANRSASHR</sequence>
<evidence type="ECO:0000259" key="2">
    <source>
        <dbReference type="Pfam" id="PF06722"/>
    </source>
</evidence>
<proteinExistence type="predicted"/>
<feature type="region of interest" description="Disordered" evidence="1">
    <location>
        <begin position="252"/>
        <end position="282"/>
    </location>
</feature>
<name>M5TUU5_9BACT</name>
<evidence type="ECO:0000256" key="1">
    <source>
        <dbReference type="SAM" id="MobiDB-lite"/>
    </source>
</evidence>
<dbReference type="GO" id="GO:0016758">
    <property type="term" value="F:hexosyltransferase activity"/>
    <property type="evidence" value="ECO:0007669"/>
    <property type="project" value="UniProtKB-ARBA"/>
</dbReference>
<dbReference type="CDD" id="cd03784">
    <property type="entry name" value="GT1_Gtf-like"/>
    <property type="match status" value="1"/>
</dbReference>
<dbReference type="Gene3D" id="3.40.50.2000">
    <property type="entry name" value="Glycogen Phosphorylase B"/>
    <property type="match status" value="2"/>
</dbReference>
<dbReference type="InterPro" id="IPR010610">
    <property type="entry name" value="EryCIII-like_C"/>
</dbReference>
<keyword evidence="4" id="KW-1185">Reference proteome</keyword>
<organism evidence="3 4">
    <name type="scientific">Rhodopirellula sallentina SM41</name>
    <dbReference type="NCBI Taxonomy" id="1263870"/>
    <lineage>
        <taxon>Bacteria</taxon>
        <taxon>Pseudomonadati</taxon>
        <taxon>Planctomycetota</taxon>
        <taxon>Planctomycetia</taxon>
        <taxon>Pirellulales</taxon>
        <taxon>Pirellulaceae</taxon>
        <taxon>Rhodopirellula</taxon>
    </lineage>
</organism>
<dbReference type="PANTHER" id="PTHR48050">
    <property type="entry name" value="STEROL 3-BETA-GLUCOSYLTRANSFERASE"/>
    <property type="match status" value="1"/>
</dbReference>
<dbReference type="Pfam" id="PF06722">
    <property type="entry name" value="EryCIII-like_C"/>
    <property type="match status" value="1"/>
</dbReference>
<dbReference type="Proteomes" id="UP000011885">
    <property type="component" value="Unassembled WGS sequence"/>
</dbReference>
<dbReference type="RefSeq" id="WP_008686835.1">
    <property type="nucleotide sequence ID" value="NZ_ANOH01000404.1"/>
</dbReference>
<dbReference type="GO" id="GO:0017000">
    <property type="term" value="P:antibiotic biosynthetic process"/>
    <property type="evidence" value="ECO:0007669"/>
    <property type="project" value="UniProtKB-ARBA"/>
</dbReference>
<dbReference type="SUPFAM" id="SSF53756">
    <property type="entry name" value="UDP-Glycosyltransferase/glycogen phosphorylase"/>
    <property type="match status" value="1"/>
</dbReference>
<dbReference type="GO" id="GO:0008194">
    <property type="term" value="F:UDP-glycosyltransferase activity"/>
    <property type="evidence" value="ECO:0007669"/>
    <property type="project" value="InterPro"/>
</dbReference>
<keyword evidence="3" id="KW-0808">Transferase</keyword>
<dbReference type="InterPro" id="IPR002213">
    <property type="entry name" value="UDP_glucos_trans"/>
</dbReference>
<dbReference type="EMBL" id="ANOH01000404">
    <property type="protein sequence ID" value="EMI52809.1"/>
    <property type="molecule type" value="Genomic_DNA"/>
</dbReference>
<dbReference type="PATRIC" id="fig|1263870.3.peg.6097"/>
<dbReference type="InterPro" id="IPR050426">
    <property type="entry name" value="Glycosyltransferase_28"/>
</dbReference>
<evidence type="ECO:0000313" key="3">
    <source>
        <dbReference type="EMBL" id="EMI52809.1"/>
    </source>
</evidence>
<gene>
    <name evidence="3" type="ORF">RSSM_05756</name>
</gene>
<dbReference type="AlphaFoldDB" id="M5TUU5"/>
<comment type="caution">
    <text evidence="3">The sequence shown here is derived from an EMBL/GenBank/DDBJ whole genome shotgun (WGS) entry which is preliminary data.</text>
</comment>
<protein>
    <submittedName>
        <fullName evidence="3">Rhamnosyltransferase I, subunit B</fullName>
    </submittedName>
</protein>